<feature type="transmembrane region" description="Helical" evidence="8">
    <location>
        <begin position="264"/>
        <end position="282"/>
    </location>
</feature>
<evidence type="ECO:0000256" key="5">
    <source>
        <dbReference type="ARBA" id="ARBA00023136"/>
    </source>
</evidence>
<dbReference type="Proteomes" id="UP000095300">
    <property type="component" value="Unassembled WGS sequence"/>
</dbReference>
<dbReference type="PANTHER" id="PTHR21433">
    <property type="entry name" value="TRANSMEMBRANE PROTEIN INDUCED BY TUMOR NECROSIS FACTOR ALPHA"/>
    <property type="match status" value="1"/>
</dbReference>
<dbReference type="InterPro" id="IPR012926">
    <property type="entry name" value="TMEM120A/B"/>
</dbReference>
<feature type="transmembrane region" description="Helical" evidence="8">
    <location>
        <begin position="190"/>
        <end position="208"/>
    </location>
</feature>
<evidence type="ECO:0008006" key="11">
    <source>
        <dbReference type="Google" id="ProtNLM"/>
    </source>
</evidence>
<evidence type="ECO:0000256" key="1">
    <source>
        <dbReference type="ARBA" id="ARBA00004141"/>
    </source>
</evidence>
<reference evidence="10" key="1">
    <citation type="submission" date="2015-05" db="EMBL/GenBank/DDBJ databases">
        <authorList>
            <person name="Wilson R.K."/>
            <person name="Warren W.C."/>
            <person name="Olafson P."/>
        </authorList>
    </citation>
    <scope>NUCLEOTIDE SEQUENCE [LARGE SCALE GENOMIC DNA]</scope>
    <source>
        <strain evidence="10">USDA</strain>
    </source>
</reference>
<gene>
    <name evidence="9" type="primary">106094155</name>
</gene>
<evidence type="ECO:0000256" key="8">
    <source>
        <dbReference type="SAM" id="Phobius"/>
    </source>
</evidence>
<keyword evidence="4 8" id="KW-1133">Transmembrane helix</keyword>
<evidence type="ECO:0000256" key="7">
    <source>
        <dbReference type="SAM" id="MobiDB-lite"/>
    </source>
</evidence>
<keyword evidence="10" id="KW-1185">Reference proteome</keyword>
<proteinExistence type="inferred from homology"/>
<dbReference type="EnsemblMetazoa" id="SCAU009824-RA">
    <property type="protein sequence ID" value="SCAU009824-PA"/>
    <property type="gene ID" value="SCAU009824"/>
</dbReference>
<dbReference type="PANTHER" id="PTHR21433:SF0">
    <property type="entry name" value="TRANSMEMBRANE PROTEIN 120 HOMOLOG"/>
    <property type="match status" value="1"/>
</dbReference>
<evidence type="ECO:0000256" key="4">
    <source>
        <dbReference type="ARBA" id="ARBA00022989"/>
    </source>
</evidence>
<organism evidence="9 10">
    <name type="scientific">Stomoxys calcitrans</name>
    <name type="common">Stable fly</name>
    <name type="synonym">Conops calcitrans</name>
    <dbReference type="NCBI Taxonomy" id="35570"/>
    <lineage>
        <taxon>Eukaryota</taxon>
        <taxon>Metazoa</taxon>
        <taxon>Ecdysozoa</taxon>
        <taxon>Arthropoda</taxon>
        <taxon>Hexapoda</taxon>
        <taxon>Insecta</taxon>
        <taxon>Pterygota</taxon>
        <taxon>Neoptera</taxon>
        <taxon>Endopterygota</taxon>
        <taxon>Diptera</taxon>
        <taxon>Brachycera</taxon>
        <taxon>Muscomorpha</taxon>
        <taxon>Muscoidea</taxon>
        <taxon>Muscidae</taxon>
        <taxon>Stomoxys</taxon>
    </lineage>
</organism>
<dbReference type="GO" id="GO:0016020">
    <property type="term" value="C:membrane"/>
    <property type="evidence" value="ECO:0007669"/>
    <property type="project" value="UniProtKB-SubCell"/>
</dbReference>
<dbReference type="AlphaFoldDB" id="A0A1I8PP39"/>
<keyword evidence="6" id="KW-0175">Coiled coil</keyword>
<feature type="transmembrane region" description="Helical" evidence="8">
    <location>
        <begin position="220"/>
        <end position="243"/>
    </location>
</feature>
<evidence type="ECO:0000256" key="6">
    <source>
        <dbReference type="SAM" id="Coils"/>
    </source>
</evidence>
<feature type="transmembrane region" description="Helical" evidence="8">
    <location>
        <begin position="302"/>
        <end position="326"/>
    </location>
</feature>
<dbReference type="VEuPathDB" id="VectorBase:SCAU009824"/>
<dbReference type="OrthoDB" id="2015098at2759"/>
<dbReference type="EnsemblMetazoa" id="SCAU009824-RB">
    <property type="protein sequence ID" value="SCAU009824-PB"/>
    <property type="gene ID" value="SCAU009824"/>
</dbReference>
<keyword evidence="3 8" id="KW-0812">Transmembrane</keyword>
<protein>
    <recommendedName>
        <fullName evidence="11">Transmembrane protein 120 homolog</fullName>
    </recommendedName>
</protein>
<dbReference type="EnsemblMetazoa" id="SCAU009824-RC">
    <property type="protein sequence ID" value="SCAU009824-PC"/>
    <property type="gene ID" value="SCAU009824"/>
</dbReference>
<feature type="region of interest" description="Disordered" evidence="7">
    <location>
        <begin position="348"/>
        <end position="392"/>
    </location>
</feature>
<feature type="transmembrane region" description="Helical" evidence="8">
    <location>
        <begin position="160"/>
        <end position="178"/>
    </location>
</feature>
<dbReference type="EnsemblMetazoa" id="SCAU009824-RD">
    <property type="protein sequence ID" value="SCAU009824-PD"/>
    <property type="gene ID" value="SCAU009824"/>
</dbReference>
<feature type="compositionally biased region" description="Basic and acidic residues" evidence="7">
    <location>
        <begin position="376"/>
        <end position="392"/>
    </location>
</feature>
<dbReference type="KEGG" id="scac:106094155"/>
<comment type="similarity">
    <text evidence="2">Belongs to the TMEM120 family.</text>
</comment>
<name>A0A1I8PP39_STOCA</name>
<evidence type="ECO:0000313" key="10">
    <source>
        <dbReference type="Proteomes" id="UP000095300"/>
    </source>
</evidence>
<dbReference type="Pfam" id="PF07851">
    <property type="entry name" value="TMEM120A-B"/>
    <property type="match status" value="1"/>
</dbReference>
<reference evidence="9" key="2">
    <citation type="submission" date="2020-05" db="UniProtKB">
        <authorList>
            <consortium name="EnsemblMetazoa"/>
        </authorList>
    </citation>
    <scope>IDENTIFICATION</scope>
    <source>
        <strain evidence="9">USDA</strain>
    </source>
</reference>
<keyword evidence="5 8" id="KW-0472">Membrane</keyword>
<sequence>MSNNNNIDTLANEWDELTREFVDLEECNRKYIELLEQLHSHQHKCFNEIKHQRYRMNQISASLKQFKNTQSEEEKQKVAELQKNTLKRKAQLYEIEQSLPAKSGRYLRIILGDVNVSILNRNDKVRYKDDYEKFKLILNVIGLLLAFLNLIFNYRALELSYIFLLVWYYCTLTIRESILKVNGSRIKGWWRAHHFISTVAAGVLLVWPQGEHWQLFRNQFMYFNAYISVVQYLQFGYQKGLLYRLKALGERHNMDITIEGFHSWMWRGLSFLLPFLFMGYAFQAYNAYTLYEISNYVPGAPWHVSVMSGLFSLLFIGNITTTLLVVPEKIRERAKERYRLLSMGKSMKLRKQMRNSMSESENSSTHTSPASSPVTEKGDKKTPGSPAEKKLK</sequence>
<comment type="subcellular location">
    <subcellularLocation>
        <location evidence="1">Membrane</location>
        <topology evidence="1">Multi-pass membrane protein</topology>
    </subcellularLocation>
</comment>
<evidence type="ECO:0000313" key="9">
    <source>
        <dbReference type="EnsemblMetazoa" id="SCAU009824-PD"/>
    </source>
</evidence>
<evidence type="ECO:0000256" key="3">
    <source>
        <dbReference type="ARBA" id="ARBA00022692"/>
    </source>
</evidence>
<accession>A0A1I8PP39</accession>
<feature type="transmembrane region" description="Helical" evidence="8">
    <location>
        <begin position="136"/>
        <end position="154"/>
    </location>
</feature>
<feature type="compositionally biased region" description="Low complexity" evidence="7">
    <location>
        <begin position="355"/>
        <end position="368"/>
    </location>
</feature>
<evidence type="ECO:0000256" key="2">
    <source>
        <dbReference type="ARBA" id="ARBA00009700"/>
    </source>
</evidence>
<feature type="coiled-coil region" evidence="6">
    <location>
        <begin position="24"/>
        <end position="84"/>
    </location>
</feature>